<comment type="caution">
    <text evidence="3">The sequence shown here is derived from an EMBL/GenBank/DDBJ whole genome shotgun (WGS) entry which is preliminary data.</text>
</comment>
<accession>A0ABU0BYS5</accession>
<organism evidence="3 4">
    <name type="scientific">Pararhizobium capsulatum DSM 1112</name>
    <dbReference type="NCBI Taxonomy" id="1121113"/>
    <lineage>
        <taxon>Bacteria</taxon>
        <taxon>Pseudomonadati</taxon>
        <taxon>Pseudomonadota</taxon>
        <taxon>Alphaproteobacteria</taxon>
        <taxon>Hyphomicrobiales</taxon>
        <taxon>Rhizobiaceae</taxon>
        <taxon>Rhizobium/Agrobacterium group</taxon>
        <taxon>Pararhizobium</taxon>
    </lineage>
</organism>
<gene>
    <name evidence="3" type="ORF">QO002_005610</name>
</gene>
<sequence length="105" mass="11364">MGSPQPPMNGRFMPTLDNDPREVGRSLYGPPAKEERCRDRELVQLVDNAPDTGPHPIGEYLFLPKISRSGVDDADHLANGLTYGVTVTNLALGAFTAVFSIVVVL</sequence>
<dbReference type="Proteomes" id="UP001230207">
    <property type="component" value="Unassembled WGS sequence"/>
</dbReference>
<reference evidence="3 4" key="1">
    <citation type="submission" date="2023-07" db="EMBL/GenBank/DDBJ databases">
        <title>Genomic Encyclopedia of Type Strains, Phase IV (KMG-IV): sequencing the most valuable type-strain genomes for metagenomic binning, comparative biology and taxonomic classification.</title>
        <authorList>
            <person name="Goeker M."/>
        </authorList>
    </citation>
    <scope>NUCLEOTIDE SEQUENCE [LARGE SCALE GENOMIC DNA]</scope>
    <source>
        <strain evidence="3 4">DSM 1112</strain>
    </source>
</reference>
<protein>
    <submittedName>
        <fullName evidence="3">Uncharacterized protein</fullName>
    </submittedName>
</protein>
<evidence type="ECO:0000313" key="3">
    <source>
        <dbReference type="EMBL" id="MDQ0323404.1"/>
    </source>
</evidence>
<feature type="transmembrane region" description="Helical" evidence="2">
    <location>
        <begin position="81"/>
        <end position="104"/>
    </location>
</feature>
<keyword evidence="2" id="KW-0472">Membrane</keyword>
<evidence type="ECO:0000256" key="2">
    <source>
        <dbReference type="SAM" id="Phobius"/>
    </source>
</evidence>
<name>A0ABU0BYS5_9HYPH</name>
<proteinExistence type="predicted"/>
<keyword evidence="2" id="KW-0812">Transmembrane</keyword>
<keyword evidence="2" id="KW-1133">Transmembrane helix</keyword>
<evidence type="ECO:0000313" key="4">
    <source>
        <dbReference type="Proteomes" id="UP001230207"/>
    </source>
</evidence>
<keyword evidence="4" id="KW-1185">Reference proteome</keyword>
<feature type="region of interest" description="Disordered" evidence="1">
    <location>
        <begin position="1"/>
        <end position="34"/>
    </location>
</feature>
<dbReference type="EMBL" id="JAUSVF010000003">
    <property type="protein sequence ID" value="MDQ0323404.1"/>
    <property type="molecule type" value="Genomic_DNA"/>
</dbReference>
<evidence type="ECO:0000256" key="1">
    <source>
        <dbReference type="SAM" id="MobiDB-lite"/>
    </source>
</evidence>